<dbReference type="GeneID" id="19460582"/>
<dbReference type="AlphaFoldDB" id="S3CGG7"/>
<keyword evidence="3" id="KW-1185">Reference proteome</keyword>
<dbReference type="EMBL" id="KE145371">
    <property type="protein sequence ID" value="EPE25612.1"/>
    <property type="molecule type" value="Genomic_DNA"/>
</dbReference>
<organism evidence="2 3">
    <name type="scientific">Glarea lozoyensis (strain ATCC 20868 / MF5171)</name>
    <dbReference type="NCBI Taxonomy" id="1116229"/>
    <lineage>
        <taxon>Eukaryota</taxon>
        <taxon>Fungi</taxon>
        <taxon>Dikarya</taxon>
        <taxon>Ascomycota</taxon>
        <taxon>Pezizomycotina</taxon>
        <taxon>Leotiomycetes</taxon>
        <taxon>Helotiales</taxon>
        <taxon>Helotiaceae</taxon>
        <taxon>Glarea</taxon>
    </lineage>
</organism>
<protein>
    <submittedName>
        <fullName evidence="2">Uncharacterized protein</fullName>
    </submittedName>
</protein>
<dbReference type="RefSeq" id="XP_008086931.1">
    <property type="nucleotide sequence ID" value="XM_008088740.1"/>
</dbReference>
<dbReference type="KEGG" id="glz:GLAREA_01524"/>
<dbReference type="HOGENOM" id="CLU_2250424_0_0_1"/>
<name>S3CGG7_GLAL2</name>
<evidence type="ECO:0000313" key="3">
    <source>
        <dbReference type="Proteomes" id="UP000016922"/>
    </source>
</evidence>
<feature type="region of interest" description="Disordered" evidence="1">
    <location>
        <begin position="1"/>
        <end position="51"/>
    </location>
</feature>
<evidence type="ECO:0000256" key="1">
    <source>
        <dbReference type="SAM" id="MobiDB-lite"/>
    </source>
</evidence>
<proteinExistence type="predicted"/>
<accession>S3CGG7</accession>
<feature type="compositionally biased region" description="Basic residues" evidence="1">
    <location>
        <begin position="27"/>
        <end position="38"/>
    </location>
</feature>
<gene>
    <name evidence="2" type="ORF">GLAREA_01524</name>
</gene>
<reference evidence="2 3" key="1">
    <citation type="journal article" date="2013" name="BMC Genomics">
        <title>Genomics-driven discovery of the pneumocandin biosynthetic gene cluster in the fungus Glarea lozoyensis.</title>
        <authorList>
            <person name="Chen L."/>
            <person name="Yue Q."/>
            <person name="Zhang X."/>
            <person name="Xiang M."/>
            <person name="Wang C."/>
            <person name="Li S."/>
            <person name="Che Y."/>
            <person name="Ortiz-Lopez F.J."/>
            <person name="Bills G.F."/>
            <person name="Liu X."/>
            <person name="An Z."/>
        </authorList>
    </citation>
    <scope>NUCLEOTIDE SEQUENCE [LARGE SCALE GENOMIC DNA]</scope>
    <source>
        <strain evidence="3">ATCC 20868 / MF5171</strain>
    </source>
</reference>
<sequence>MRSASASLEREEEDHGVQLKTSQRQIKACHSHSAGRRLRTNDVRNHKRARRDGADCRQDAIVVGLRYAGAIIPNPLLYTIKTTLDIIERYVAEMVDESWHGFAG</sequence>
<dbReference type="Proteomes" id="UP000016922">
    <property type="component" value="Unassembled WGS sequence"/>
</dbReference>
<evidence type="ECO:0000313" key="2">
    <source>
        <dbReference type="EMBL" id="EPE25612.1"/>
    </source>
</evidence>